<proteinExistence type="predicted"/>
<gene>
    <name evidence="2" type="ORF">E0F67_07280</name>
</gene>
<dbReference type="EMBL" id="SJLI01000006">
    <property type="protein sequence ID" value="TYK94532.1"/>
    <property type="molecule type" value="Genomic_DNA"/>
</dbReference>
<name>A0A5S4TCV4_STRPY</name>
<protein>
    <submittedName>
        <fullName evidence="2">GHKL domain-containing protein</fullName>
    </submittedName>
</protein>
<dbReference type="Gene3D" id="3.30.565.10">
    <property type="entry name" value="Histidine kinase-like ATPase, C-terminal domain"/>
    <property type="match status" value="1"/>
</dbReference>
<organism evidence="2 3">
    <name type="scientific">Streptococcus pyogenes</name>
    <dbReference type="NCBI Taxonomy" id="1314"/>
    <lineage>
        <taxon>Bacteria</taxon>
        <taxon>Bacillati</taxon>
        <taxon>Bacillota</taxon>
        <taxon>Bacilli</taxon>
        <taxon>Lactobacillales</taxon>
        <taxon>Streptococcaceae</taxon>
        <taxon>Streptococcus</taxon>
    </lineage>
</organism>
<dbReference type="InterPro" id="IPR032834">
    <property type="entry name" value="NatK-like_C"/>
</dbReference>
<dbReference type="Proteomes" id="UP000325300">
    <property type="component" value="Unassembled WGS sequence"/>
</dbReference>
<dbReference type="PANTHER" id="PTHR40448:SF1">
    <property type="entry name" value="TWO-COMPONENT SENSOR HISTIDINE KINASE"/>
    <property type="match status" value="1"/>
</dbReference>
<dbReference type="AlphaFoldDB" id="A0A5S4TCV4"/>
<dbReference type="InterPro" id="IPR036890">
    <property type="entry name" value="HATPase_C_sf"/>
</dbReference>
<comment type="caution">
    <text evidence="2">The sequence shown here is derived from an EMBL/GenBank/DDBJ whole genome shotgun (WGS) entry which is preliminary data.</text>
</comment>
<dbReference type="RefSeq" id="WP_032465581.1">
    <property type="nucleotide sequence ID" value="NZ_CAAHKZ010000004.1"/>
</dbReference>
<accession>A0A5S4TCV4</accession>
<dbReference type="PANTHER" id="PTHR40448">
    <property type="entry name" value="TWO-COMPONENT SENSOR HISTIDINE KINASE"/>
    <property type="match status" value="1"/>
</dbReference>
<feature type="domain" description="Sensor histidine kinase NatK-like C-terminal" evidence="1">
    <location>
        <begin position="342"/>
        <end position="444"/>
    </location>
</feature>
<evidence type="ECO:0000313" key="2">
    <source>
        <dbReference type="EMBL" id="TYK94532.1"/>
    </source>
</evidence>
<evidence type="ECO:0000313" key="3">
    <source>
        <dbReference type="Proteomes" id="UP000325300"/>
    </source>
</evidence>
<sequence>MFFYFSPLYDILFWISMLIRLIIFEQISGVKISIKKKLLLALFLTIVIYIILGRFYQLIEPFALLFVISFYKTCWNRTQKCFYGLLPMVIGDMFQRMIGLYLRFIFGVSITEFNSSLIFNILITVLLVPFYFYFFKGLRIESEYLRVDTEDKELRPIFIGLNTLFITYFVLIRGNIILENSLESGAFRLGWDTYFVRTNALLVYFVLFTIGLLYLNYFEKTKKEQEIQALKDRQVADLSQYSSHVESLYHEIRSFRHDYTNILVSLSEAIQDEDISLIRSIYNSVIADSDKKFYKGKYDIARLSNIQNPAIKSLISVKMIEGQQKGIEISVEIDEMIDTPDMELIDFITLLSILLDNAIEEAERCQDARIVFAYFQDRQRKILFIENTTLEKKVNIDAIYQYGYSSKGENRGIGLANVKAIVNRYSKISLSTNSHYHKFTQELSFFE</sequence>
<evidence type="ECO:0000259" key="1">
    <source>
        <dbReference type="Pfam" id="PF14501"/>
    </source>
</evidence>
<reference evidence="2 3" key="1">
    <citation type="submission" date="2019-02" db="EMBL/GenBank/DDBJ databases">
        <title>Novel genomic isolates of S. pyogenes and S. dysgalactiae subsp. equisimilis associated to necrotising fasciitis (NSTI).</title>
        <authorList>
            <person name="Barrantes I."/>
        </authorList>
    </citation>
    <scope>NUCLEOTIDE SEQUENCE [LARGE SCALE GENOMIC DNA]</scope>
    <source>
        <strain evidence="2 3">SPY5003</strain>
    </source>
</reference>
<dbReference type="GO" id="GO:0042802">
    <property type="term" value="F:identical protein binding"/>
    <property type="evidence" value="ECO:0007669"/>
    <property type="project" value="TreeGrafter"/>
</dbReference>
<dbReference type="SUPFAM" id="SSF55874">
    <property type="entry name" value="ATPase domain of HSP90 chaperone/DNA topoisomerase II/histidine kinase"/>
    <property type="match status" value="1"/>
</dbReference>
<dbReference type="Pfam" id="PF14501">
    <property type="entry name" value="HATPase_c_5"/>
    <property type="match status" value="1"/>
</dbReference>